<dbReference type="InterPro" id="IPR012340">
    <property type="entry name" value="NA-bd_OB-fold"/>
</dbReference>
<comment type="subcellular location">
    <subcellularLocation>
        <location evidence="1">Membrane</location>
        <topology evidence="1">Multi-pass membrane protein</topology>
    </subcellularLocation>
</comment>
<reference evidence="7 8" key="1">
    <citation type="submission" date="2020-08" db="EMBL/GenBank/DDBJ databases">
        <title>Sequencing the genomes of 1000 actinobacteria strains.</title>
        <authorList>
            <person name="Klenk H.-P."/>
        </authorList>
    </citation>
    <scope>NUCLEOTIDE SEQUENCE [LARGE SCALE GENOMIC DNA]</scope>
    <source>
        <strain evidence="7 8">DSM 45362</strain>
    </source>
</reference>
<evidence type="ECO:0000256" key="3">
    <source>
        <dbReference type="ARBA" id="ARBA00022989"/>
    </source>
</evidence>
<dbReference type="Proteomes" id="UP000587527">
    <property type="component" value="Unassembled WGS sequence"/>
</dbReference>
<feature type="transmembrane region" description="Helical" evidence="5">
    <location>
        <begin position="46"/>
        <end position="65"/>
    </location>
</feature>
<dbReference type="EMBL" id="JACHMN010000002">
    <property type="protein sequence ID" value="MBB5869194.1"/>
    <property type="molecule type" value="Genomic_DNA"/>
</dbReference>
<keyword evidence="3 5" id="KW-1133">Transmembrane helix</keyword>
<protein>
    <submittedName>
        <fullName evidence="7">Membrane protein implicated in regulation of membrane protease activity</fullName>
    </submittedName>
</protein>
<dbReference type="Gene3D" id="2.40.50.140">
    <property type="entry name" value="Nucleic acid-binding proteins"/>
    <property type="match status" value="1"/>
</dbReference>
<evidence type="ECO:0000256" key="2">
    <source>
        <dbReference type="ARBA" id="ARBA00022692"/>
    </source>
</evidence>
<dbReference type="SUPFAM" id="SSF141322">
    <property type="entry name" value="NfeD domain-like"/>
    <property type="match status" value="1"/>
</dbReference>
<dbReference type="GO" id="GO:0005886">
    <property type="term" value="C:plasma membrane"/>
    <property type="evidence" value="ECO:0007669"/>
    <property type="project" value="TreeGrafter"/>
</dbReference>
<dbReference type="RefSeq" id="WP_312875182.1">
    <property type="nucleotide sequence ID" value="NZ_JACHMN010000002.1"/>
</dbReference>
<dbReference type="GO" id="GO:0008233">
    <property type="term" value="F:peptidase activity"/>
    <property type="evidence" value="ECO:0007669"/>
    <property type="project" value="UniProtKB-KW"/>
</dbReference>
<evidence type="ECO:0000256" key="4">
    <source>
        <dbReference type="ARBA" id="ARBA00023136"/>
    </source>
</evidence>
<keyword evidence="8" id="KW-1185">Reference proteome</keyword>
<dbReference type="PANTHER" id="PTHR33507:SF3">
    <property type="entry name" value="INNER MEMBRANE PROTEIN YBBJ"/>
    <property type="match status" value="1"/>
</dbReference>
<evidence type="ECO:0000313" key="7">
    <source>
        <dbReference type="EMBL" id="MBB5869194.1"/>
    </source>
</evidence>
<keyword evidence="7" id="KW-0645">Protease</keyword>
<feature type="domain" description="NfeD-like C-terminal" evidence="6">
    <location>
        <begin position="85"/>
        <end position="142"/>
    </location>
</feature>
<organism evidence="7 8">
    <name type="scientific">Allocatelliglobosispora scoriae</name>
    <dbReference type="NCBI Taxonomy" id="643052"/>
    <lineage>
        <taxon>Bacteria</taxon>
        <taxon>Bacillati</taxon>
        <taxon>Actinomycetota</taxon>
        <taxon>Actinomycetes</taxon>
        <taxon>Micromonosporales</taxon>
        <taxon>Micromonosporaceae</taxon>
        <taxon>Allocatelliglobosispora</taxon>
    </lineage>
</organism>
<keyword evidence="4 5" id="KW-0472">Membrane</keyword>
<accession>A0A841BLM8</accession>
<name>A0A841BLM8_9ACTN</name>
<dbReference type="GO" id="GO:0006508">
    <property type="term" value="P:proteolysis"/>
    <property type="evidence" value="ECO:0007669"/>
    <property type="project" value="UniProtKB-KW"/>
</dbReference>
<dbReference type="PANTHER" id="PTHR33507">
    <property type="entry name" value="INNER MEMBRANE PROTEIN YBBJ"/>
    <property type="match status" value="1"/>
</dbReference>
<proteinExistence type="predicted"/>
<evidence type="ECO:0000259" key="6">
    <source>
        <dbReference type="Pfam" id="PF01957"/>
    </source>
</evidence>
<sequence>MEYTWVWWLVAAAALVVGELFTGTFVLLMLAAGAFVAAIVGVAGGGIIAELITFGVVSTLALGLARKPMKDFFFRKSHKVEFGLEAIVGASAIVVDRVDTESGQVRIGGELWRARPATAGDVLEPGERVRVIEVRGATALVGKDQE</sequence>
<dbReference type="InterPro" id="IPR052165">
    <property type="entry name" value="Membrane_assoc_protease"/>
</dbReference>
<feature type="transmembrane region" description="Helical" evidence="5">
    <location>
        <begin position="7"/>
        <end position="40"/>
    </location>
</feature>
<comment type="caution">
    <text evidence="7">The sequence shown here is derived from an EMBL/GenBank/DDBJ whole genome shotgun (WGS) entry which is preliminary data.</text>
</comment>
<keyword evidence="2 5" id="KW-0812">Transmembrane</keyword>
<dbReference type="Pfam" id="PF01957">
    <property type="entry name" value="NfeD"/>
    <property type="match status" value="1"/>
</dbReference>
<gene>
    <name evidence="7" type="ORF">F4553_002573</name>
</gene>
<keyword evidence="7" id="KW-0378">Hydrolase</keyword>
<dbReference type="InterPro" id="IPR002810">
    <property type="entry name" value="NfeD-like_C"/>
</dbReference>
<evidence type="ECO:0000256" key="1">
    <source>
        <dbReference type="ARBA" id="ARBA00004141"/>
    </source>
</evidence>
<dbReference type="AlphaFoldDB" id="A0A841BLM8"/>
<evidence type="ECO:0000313" key="8">
    <source>
        <dbReference type="Proteomes" id="UP000587527"/>
    </source>
</evidence>
<evidence type="ECO:0000256" key="5">
    <source>
        <dbReference type="SAM" id="Phobius"/>
    </source>
</evidence>